<feature type="transmembrane region" description="Helical" evidence="11">
    <location>
        <begin position="242"/>
        <end position="262"/>
    </location>
</feature>
<name>A0A014PNV6_9HYPO</name>
<dbReference type="InterPro" id="IPR003593">
    <property type="entry name" value="AAA+_ATPase"/>
</dbReference>
<keyword evidence="3" id="KW-0813">Transport</keyword>
<sequence length="1266" mass="139837">MSTSGKPTARISTAHLLDLLTFSWERKLFHKLRESSTSKDKLPLLGRSLHTGHLMRNLPDYRSDQKLWTWLLQVYSPQLLKQWVLVAMKAVTQLVPQYALFHLLQALEQNQLDRSVTLYSVLYGLSLLAEVWIRELVQWFTMSQFQIPMQAVLSSLVYRKTLKLPNFSEGQPEDRSSQQQSRQDPPSLTKSIDNHLQLDTCATSGKVSAVCSQNILIPLSFIKLFFTVMALAQLIGWQAITLTIICTIVTTALNFKISATYSKSYHGLMKYRDQRSNLLSEALQGIRDIRLGVFESQWENRLLDIRRGEMDQMRRSSVTMCIVVVLANICPLILGILPIALYSYRTGSLTASIAFTSLGLLQKLQADLAVLPLTWSYLLECWASCERLEAFLKLPEKQDAIVPSESVAFKDATVSWPSNPFGGARSSTFSLNNLSLQFPRGKLSIIAGGTGSGKNLVLNAILGEADVVSGSIHAPCSNGQATTLPTSSPVAVVSQPTWLERTSLMENILFGCSYDPARYFDVVKACALDTDVRNLPNGDATDVGPKGTSLSGGQRWRVCLARALYSKASTILIGDILSAIDSSVRKHVLEQALLGQLARGRTLIMVTHHVAMCQPFASFVMHLSNRQALGTKTEKLETSMKSVQPVTAIEGAGTQSGSDKDSVGNLPTTSGTTAHQQTSTLGGLAEYLRQGSLYSWSCTIIVILLSEAVTHSGAWWLKHWTDGLAINYEHGTAAVVDDRNRKPHGSGMYYIGIYILVSIASALMLGFKSFALYNVSHKASQKMFRGMVRSILQAPLHWIETYPRGEILKRFSSDFIVVDMRIASNIGAEIELIARLVFVMTTGMLISPYTCVCAVGLLAAYWRVSQYCMPIAQQLQQLNSTQLSPLYSQLHSTLASNGLLVIRAFGRSADYILHMDALIDDSSRAAWYDCLCSRWMELRVGILGVVFEAMIALGAASGRINSGSAGFALIVARQFSSSMSLLIKKAVVIQNDVNAAHRIAEYNELPSEFRAGREAPDNWPRTGTIVVENFSTGYPNLPLVLKNIDFVVHSGQRVGIVGRTGAGKSSLSLALFRILESRQGRIMVDGIDISTLRLVDVRQRIFIVPQDPFLFSGTVRSNLNMSGDHSDKTLIETLRELGLDFPLSMSLASGGSNISQGQRQLICLARAILSKPRILVLDEATSAVDMATDTILQQILRKAFSQCTVIVIAHRLSTVIDFDELLVLDGGRIVERGRPIDLSRQSGPLRELLEYSVDRLELFMRLERKD</sequence>
<keyword evidence="6" id="KW-0547">Nucleotide-binding</keyword>
<dbReference type="GO" id="GO:0016020">
    <property type="term" value="C:membrane"/>
    <property type="evidence" value="ECO:0007669"/>
    <property type="project" value="UniProtKB-SubCell"/>
</dbReference>
<evidence type="ECO:0000256" key="4">
    <source>
        <dbReference type="ARBA" id="ARBA00022692"/>
    </source>
</evidence>
<feature type="domain" description="ABC transporter" evidence="12">
    <location>
        <begin position="407"/>
        <end position="650"/>
    </location>
</feature>
<protein>
    <submittedName>
        <fullName evidence="14">ABC transporter</fullName>
    </submittedName>
</protein>
<comment type="similarity">
    <text evidence="2">Belongs to the ABC transporter superfamily. ABCC family. Conjugate transporter (TC 3.A.1.208) subfamily.</text>
</comment>
<feature type="domain" description="ABC transporter" evidence="12">
    <location>
        <begin position="1025"/>
        <end position="1251"/>
    </location>
</feature>
<dbReference type="SUPFAM" id="SSF52540">
    <property type="entry name" value="P-loop containing nucleoside triphosphate hydrolases"/>
    <property type="match status" value="2"/>
</dbReference>
<evidence type="ECO:0000259" key="12">
    <source>
        <dbReference type="PROSITE" id="PS50893"/>
    </source>
</evidence>
<dbReference type="PANTHER" id="PTHR24223:SF456">
    <property type="entry name" value="MULTIDRUG RESISTANCE-ASSOCIATED PROTEIN LETHAL(2)03659"/>
    <property type="match status" value="1"/>
</dbReference>
<dbReference type="GO" id="GO:0140359">
    <property type="term" value="F:ABC-type transporter activity"/>
    <property type="evidence" value="ECO:0007669"/>
    <property type="project" value="InterPro"/>
</dbReference>
<evidence type="ECO:0000256" key="7">
    <source>
        <dbReference type="ARBA" id="ARBA00022840"/>
    </source>
</evidence>
<evidence type="ECO:0000313" key="15">
    <source>
        <dbReference type="Proteomes" id="UP000030151"/>
    </source>
</evidence>
<evidence type="ECO:0000256" key="11">
    <source>
        <dbReference type="SAM" id="Phobius"/>
    </source>
</evidence>
<dbReference type="Pfam" id="PF00664">
    <property type="entry name" value="ABC_membrane"/>
    <property type="match status" value="2"/>
</dbReference>
<dbReference type="HOGENOM" id="CLU_000604_27_6_1"/>
<evidence type="ECO:0000256" key="2">
    <source>
        <dbReference type="ARBA" id="ARBA00009726"/>
    </source>
</evidence>
<keyword evidence="7" id="KW-0067">ATP-binding</keyword>
<dbReference type="Gene3D" id="3.40.50.300">
    <property type="entry name" value="P-loop containing nucleotide triphosphate hydrolases"/>
    <property type="match status" value="2"/>
</dbReference>
<dbReference type="eggNOG" id="KOG0054">
    <property type="taxonomic scope" value="Eukaryota"/>
</dbReference>
<gene>
    <name evidence="14" type="ORF">X797_007616</name>
</gene>
<keyword evidence="8 11" id="KW-1133">Transmembrane helix</keyword>
<keyword evidence="9 11" id="KW-0472">Membrane</keyword>
<dbReference type="PANTHER" id="PTHR24223">
    <property type="entry name" value="ATP-BINDING CASSETTE SUB-FAMILY C"/>
    <property type="match status" value="1"/>
</dbReference>
<evidence type="ECO:0000256" key="6">
    <source>
        <dbReference type="ARBA" id="ARBA00022741"/>
    </source>
</evidence>
<feature type="compositionally biased region" description="Low complexity" evidence="10">
    <location>
        <begin position="177"/>
        <end position="187"/>
    </location>
</feature>
<dbReference type="Pfam" id="PF00005">
    <property type="entry name" value="ABC_tran"/>
    <property type="match status" value="2"/>
</dbReference>
<feature type="transmembrane region" description="Helical" evidence="11">
    <location>
        <begin position="316"/>
        <end position="336"/>
    </location>
</feature>
<evidence type="ECO:0000259" key="13">
    <source>
        <dbReference type="PROSITE" id="PS50929"/>
    </source>
</evidence>
<dbReference type="InterPro" id="IPR011527">
    <property type="entry name" value="ABC1_TM_dom"/>
</dbReference>
<feature type="domain" description="ABC transmembrane type-1" evidence="13">
    <location>
        <begin position="713"/>
        <end position="991"/>
    </location>
</feature>
<dbReference type="PROSITE" id="PS00211">
    <property type="entry name" value="ABC_TRANSPORTER_1"/>
    <property type="match status" value="1"/>
</dbReference>
<evidence type="ECO:0000256" key="1">
    <source>
        <dbReference type="ARBA" id="ARBA00004141"/>
    </source>
</evidence>
<feature type="region of interest" description="Disordered" evidence="10">
    <location>
        <begin position="651"/>
        <end position="677"/>
    </location>
</feature>
<dbReference type="OrthoDB" id="6500128at2759"/>
<keyword evidence="4 11" id="KW-0812">Transmembrane</keyword>
<proteinExistence type="inferred from homology"/>
<feature type="transmembrane region" description="Helical" evidence="11">
    <location>
        <begin position="748"/>
        <end position="775"/>
    </location>
</feature>
<dbReference type="FunFam" id="3.40.50.300:FF:000838">
    <property type="entry name" value="ABC multidrug transporter (Eurofung)"/>
    <property type="match status" value="1"/>
</dbReference>
<feature type="region of interest" description="Disordered" evidence="10">
    <location>
        <begin position="168"/>
        <end position="188"/>
    </location>
</feature>
<evidence type="ECO:0000256" key="8">
    <source>
        <dbReference type="ARBA" id="ARBA00022989"/>
    </source>
</evidence>
<dbReference type="FunFam" id="1.20.1560.10:FF:000013">
    <property type="entry name" value="ABC transporter C family member 2"/>
    <property type="match status" value="1"/>
</dbReference>
<dbReference type="SUPFAM" id="SSF90123">
    <property type="entry name" value="ABC transporter transmembrane region"/>
    <property type="match status" value="2"/>
</dbReference>
<dbReference type="PROSITE" id="PS50893">
    <property type="entry name" value="ABC_TRANSPORTER_2"/>
    <property type="match status" value="2"/>
</dbReference>
<dbReference type="GO" id="GO:0005737">
    <property type="term" value="C:cytoplasm"/>
    <property type="evidence" value="ECO:0007669"/>
    <property type="project" value="UniProtKB-ARBA"/>
</dbReference>
<dbReference type="EMBL" id="JELW01000020">
    <property type="protein sequence ID" value="EXU99188.1"/>
    <property type="molecule type" value="Genomic_DNA"/>
</dbReference>
<comment type="caution">
    <text evidence="14">The sequence shown here is derived from an EMBL/GenBank/DDBJ whole genome shotgun (WGS) entry which is preliminary data.</text>
</comment>
<evidence type="ECO:0000313" key="14">
    <source>
        <dbReference type="EMBL" id="EXU99188.1"/>
    </source>
</evidence>
<dbReference type="GO" id="GO:0016887">
    <property type="term" value="F:ATP hydrolysis activity"/>
    <property type="evidence" value="ECO:0007669"/>
    <property type="project" value="InterPro"/>
</dbReference>
<dbReference type="SMART" id="SM00382">
    <property type="entry name" value="AAA"/>
    <property type="match status" value="2"/>
</dbReference>
<dbReference type="InterPro" id="IPR017871">
    <property type="entry name" value="ABC_transporter-like_CS"/>
</dbReference>
<reference evidence="14 15" key="1">
    <citation type="submission" date="2014-02" db="EMBL/GenBank/DDBJ databases">
        <title>The genome sequence of the entomopathogenic fungus Metarhizium robertsii ARSEF 2575.</title>
        <authorList>
            <person name="Giuliano Garisto Donzelli B."/>
            <person name="Roe B.A."/>
            <person name="Macmil S.L."/>
            <person name="Krasnoff S.B."/>
            <person name="Gibson D.M."/>
        </authorList>
    </citation>
    <scope>NUCLEOTIDE SEQUENCE [LARGE SCALE GENOMIC DNA]</scope>
    <source>
        <strain evidence="14 15">ARSEF 2575</strain>
    </source>
</reference>
<dbReference type="Proteomes" id="UP000030151">
    <property type="component" value="Unassembled WGS sequence"/>
</dbReference>
<evidence type="ECO:0000256" key="10">
    <source>
        <dbReference type="SAM" id="MobiDB-lite"/>
    </source>
</evidence>
<accession>A0A014PNV6</accession>
<dbReference type="AlphaFoldDB" id="A0A014PNV6"/>
<feature type="transmembrane region" description="Helical" evidence="11">
    <location>
        <begin position="836"/>
        <end position="862"/>
    </location>
</feature>
<dbReference type="InterPro" id="IPR050173">
    <property type="entry name" value="ABC_transporter_C-like"/>
</dbReference>
<evidence type="ECO:0000256" key="5">
    <source>
        <dbReference type="ARBA" id="ARBA00022737"/>
    </source>
</evidence>
<dbReference type="Gene3D" id="1.20.1560.10">
    <property type="entry name" value="ABC transporter type 1, transmembrane domain"/>
    <property type="match status" value="2"/>
</dbReference>
<dbReference type="CDD" id="cd03244">
    <property type="entry name" value="ABCC_MRP_domain2"/>
    <property type="match status" value="1"/>
</dbReference>
<organism evidence="14 15">
    <name type="scientific">Metarhizium robertsii</name>
    <dbReference type="NCBI Taxonomy" id="568076"/>
    <lineage>
        <taxon>Eukaryota</taxon>
        <taxon>Fungi</taxon>
        <taxon>Dikarya</taxon>
        <taxon>Ascomycota</taxon>
        <taxon>Pezizomycotina</taxon>
        <taxon>Sordariomycetes</taxon>
        <taxon>Hypocreomycetidae</taxon>
        <taxon>Hypocreales</taxon>
        <taxon>Clavicipitaceae</taxon>
        <taxon>Metarhizium</taxon>
    </lineage>
</organism>
<dbReference type="InterPro" id="IPR003439">
    <property type="entry name" value="ABC_transporter-like_ATP-bd"/>
</dbReference>
<keyword evidence="5" id="KW-0677">Repeat</keyword>
<feature type="domain" description="ABC transmembrane type-1" evidence="13">
    <location>
        <begin position="220"/>
        <end position="380"/>
    </location>
</feature>
<dbReference type="CDD" id="cd18604">
    <property type="entry name" value="ABC_6TM_VMR1_D2_like"/>
    <property type="match status" value="1"/>
</dbReference>
<dbReference type="PROSITE" id="PS50929">
    <property type="entry name" value="ABC_TM1F"/>
    <property type="match status" value="2"/>
</dbReference>
<comment type="subcellular location">
    <subcellularLocation>
        <location evidence="1">Membrane</location>
        <topology evidence="1">Multi-pass membrane protein</topology>
    </subcellularLocation>
</comment>
<dbReference type="GO" id="GO:0005524">
    <property type="term" value="F:ATP binding"/>
    <property type="evidence" value="ECO:0007669"/>
    <property type="project" value="UniProtKB-KW"/>
</dbReference>
<evidence type="ECO:0000256" key="3">
    <source>
        <dbReference type="ARBA" id="ARBA00022448"/>
    </source>
</evidence>
<dbReference type="InterPro" id="IPR027417">
    <property type="entry name" value="P-loop_NTPase"/>
</dbReference>
<evidence type="ECO:0000256" key="9">
    <source>
        <dbReference type="ARBA" id="ARBA00023136"/>
    </source>
</evidence>
<dbReference type="InterPro" id="IPR036640">
    <property type="entry name" value="ABC1_TM_sf"/>
</dbReference>
<feature type="compositionally biased region" description="Polar residues" evidence="10">
    <location>
        <begin position="665"/>
        <end position="677"/>
    </location>
</feature>